<gene>
    <name evidence="2" type="ORF">DPMN_163308</name>
</gene>
<keyword evidence="1" id="KW-1133">Transmembrane helix</keyword>
<keyword evidence="1" id="KW-0812">Transmembrane</keyword>
<reference evidence="2" key="1">
    <citation type="journal article" date="2019" name="bioRxiv">
        <title>The Genome of the Zebra Mussel, Dreissena polymorpha: A Resource for Invasive Species Research.</title>
        <authorList>
            <person name="McCartney M.A."/>
            <person name="Auch B."/>
            <person name="Kono T."/>
            <person name="Mallez S."/>
            <person name="Zhang Y."/>
            <person name="Obille A."/>
            <person name="Becker A."/>
            <person name="Abrahante J.E."/>
            <person name="Garbe J."/>
            <person name="Badalamenti J.P."/>
            <person name="Herman A."/>
            <person name="Mangelson H."/>
            <person name="Liachko I."/>
            <person name="Sullivan S."/>
            <person name="Sone E.D."/>
            <person name="Koren S."/>
            <person name="Silverstein K.A.T."/>
            <person name="Beckman K.B."/>
            <person name="Gohl D.M."/>
        </authorList>
    </citation>
    <scope>NUCLEOTIDE SEQUENCE</scope>
    <source>
        <strain evidence="2">Duluth1</strain>
        <tissue evidence="2">Whole animal</tissue>
    </source>
</reference>
<sequence length="98" mass="10954">MTSFSCLGVLVWNVLIVGSSIVRIAFTRAEKRAGAQIVVSKVEGLNSHGIIEVVCVYITWMNLSALYSIFGLSTFFIKNEGCYVRYTTIIEDPRLFLI</sequence>
<feature type="transmembrane region" description="Helical" evidence="1">
    <location>
        <begin position="6"/>
        <end position="26"/>
    </location>
</feature>
<evidence type="ECO:0000256" key="1">
    <source>
        <dbReference type="SAM" id="Phobius"/>
    </source>
</evidence>
<dbReference type="Proteomes" id="UP000828390">
    <property type="component" value="Unassembled WGS sequence"/>
</dbReference>
<reference evidence="2" key="2">
    <citation type="submission" date="2020-11" db="EMBL/GenBank/DDBJ databases">
        <authorList>
            <person name="McCartney M.A."/>
            <person name="Auch B."/>
            <person name="Kono T."/>
            <person name="Mallez S."/>
            <person name="Becker A."/>
            <person name="Gohl D.M."/>
            <person name="Silverstein K.A.T."/>
            <person name="Koren S."/>
            <person name="Bechman K.B."/>
            <person name="Herman A."/>
            <person name="Abrahante J.E."/>
            <person name="Garbe J."/>
        </authorList>
    </citation>
    <scope>NUCLEOTIDE SEQUENCE</scope>
    <source>
        <strain evidence="2">Duluth1</strain>
        <tissue evidence="2">Whole animal</tissue>
    </source>
</reference>
<protein>
    <submittedName>
        <fullName evidence="2">Uncharacterized protein</fullName>
    </submittedName>
</protein>
<evidence type="ECO:0000313" key="2">
    <source>
        <dbReference type="EMBL" id="KAH3785223.1"/>
    </source>
</evidence>
<name>A0A9D4IV18_DREPO</name>
<keyword evidence="1" id="KW-0472">Membrane</keyword>
<organism evidence="2 3">
    <name type="scientific">Dreissena polymorpha</name>
    <name type="common">Zebra mussel</name>
    <name type="synonym">Mytilus polymorpha</name>
    <dbReference type="NCBI Taxonomy" id="45954"/>
    <lineage>
        <taxon>Eukaryota</taxon>
        <taxon>Metazoa</taxon>
        <taxon>Spiralia</taxon>
        <taxon>Lophotrochozoa</taxon>
        <taxon>Mollusca</taxon>
        <taxon>Bivalvia</taxon>
        <taxon>Autobranchia</taxon>
        <taxon>Heteroconchia</taxon>
        <taxon>Euheterodonta</taxon>
        <taxon>Imparidentia</taxon>
        <taxon>Neoheterodontei</taxon>
        <taxon>Myida</taxon>
        <taxon>Dreissenoidea</taxon>
        <taxon>Dreissenidae</taxon>
        <taxon>Dreissena</taxon>
    </lineage>
</organism>
<proteinExistence type="predicted"/>
<comment type="caution">
    <text evidence="2">The sequence shown here is derived from an EMBL/GenBank/DDBJ whole genome shotgun (WGS) entry which is preliminary data.</text>
</comment>
<keyword evidence="3" id="KW-1185">Reference proteome</keyword>
<accession>A0A9D4IV18</accession>
<evidence type="ECO:0000313" key="3">
    <source>
        <dbReference type="Proteomes" id="UP000828390"/>
    </source>
</evidence>
<dbReference type="AlphaFoldDB" id="A0A9D4IV18"/>
<dbReference type="EMBL" id="JAIWYP010000008">
    <property type="protein sequence ID" value="KAH3785223.1"/>
    <property type="molecule type" value="Genomic_DNA"/>
</dbReference>